<dbReference type="AlphaFoldDB" id="A0A8H7CR98"/>
<dbReference type="EMBL" id="JACAZH010000020">
    <property type="protein sequence ID" value="KAF7345327.1"/>
    <property type="molecule type" value="Genomic_DNA"/>
</dbReference>
<dbReference type="OrthoDB" id="3191568at2759"/>
<dbReference type="Proteomes" id="UP000623467">
    <property type="component" value="Unassembled WGS sequence"/>
</dbReference>
<evidence type="ECO:0000259" key="2">
    <source>
        <dbReference type="Pfam" id="PF20236"/>
    </source>
</evidence>
<accession>A0A8H7CR98</accession>
<evidence type="ECO:0000313" key="4">
    <source>
        <dbReference type="Proteomes" id="UP000623467"/>
    </source>
</evidence>
<evidence type="ECO:0000256" key="1">
    <source>
        <dbReference type="SAM" id="MobiDB-lite"/>
    </source>
</evidence>
<feature type="region of interest" description="Disordered" evidence="1">
    <location>
        <begin position="1"/>
        <end position="23"/>
    </location>
</feature>
<reference evidence="3" key="1">
    <citation type="submission" date="2020-05" db="EMBL/GenBank/DDBJ databases">
        <title>Mycena genomes resolve the evolution of fungal bioluminescence.</title>
        <authorList>
            <person name="Tsai I.J."/>
        </authorList>
    </citation>
    <scope>NUCLEOTIDE SEQUENCE</scope>
    <source>
        <strain evidence="3">160909Yilan</strain>
    </source>
</reference>
<gene>
    <name evidence="3" type="ORF">MSAN_01909600</name>
</gene>
<dbReference type="Pfam" id="PF20236">
    <property type="entry name" value="DUF6593"/>
    <property type="match status" value="1"/>
</dbReference>
<feature type="compositionally biased region" description="Basic and acidic residues" evidence="1">
    <location>
        <begin position="1"/>
        <end position="17"/>
    </location>
</feature>
<keyword evidence="4" id="KW-1185">Reference proteome</keyword>
<feature type="domain" description="DUF6593" evidence="2">
    <location>
        <begin position="106"/>
        <end position="212"/>
    </location>
</feature>
<evidence type="ECO:0000313" key="3">
    <source>
        <dbReference type="EMBL" id="KAF7345327.1"/>
    </source>
</evidence>
<dbReference type="InterPro" id="IPR046528">
    <property type="entry name" value="DUF6593"/>
</dbReference>
<organism evidence="3 4">
    <name type="scientific">Mycena sanguinolenta</name>
    <dbReference type="NCBI Taxonomy" id="230812"/>
    <lineage>
        <taxon>Eukaryota</taxon>
        <taxon>Fungi</taxon>
        <taxon>Dikarya</taxon>
        <taxon>Basidiomycota</taxon>
        <taxon>Agaricomycotina</taxon>
        <taxon>Agaricomycetes</taxon>
        <taxon>Agaricomycetidae</taxon>
        <taxon>Agaricales</taxon>
        <taxon>Marasmiineae</taxon>
        <taxon>Mycenaceae</taxon>
        <taxon>Mycena</taxon>
    </lineage>
</organism>
<name>A0A8H7CR98_9AGAR</name>
<protein>
    <recommendedName>
        <fullName evidence="2">DUF6593 domain-containing protein</fullName>
    </recommendedName>
</protein>
<proteinExistence type="predicted"/>
<sequence>MRKNGECIDIPSEDHPQVHAYPPYRSSGMPPVYTNHNPYDGWVKASSGQNWSQYGGASRAGTSTGAGLAASEPPPSVYGVLPYPTPPSSRYVPNLTTFHLTSLNPSVLNCSVIGPRARLHYTISTDSSLAGYTVFKNAEKKSIALIEWTKPPRVEIRGVVPKQETKGWLKVSRDQTYRTMNVRGFEYTWAPDTQYINLCSSGPSPQFLGRISRGKDTVIVELTPDAIQLGLQDTAIVVAVLLQCGHNID</sequence>
<comment type="caution">
    <text evidence="3">The sequence shown here is derived from an EMBL/GenBank/DDBJ whole genome shotgun (WGS) entry which is preliminary data.</text>
</comment>